<organism evidence="4 5">
    <name type="scientific">Coprinellus micaceus</name>
    <name type="common">Glistening ink-cap mushroom</name>
    <name type="synonym">Coprinus micaceus</name>
    <dbReference type="NCBI Taxonomy" id="71717"/>
    <lineage>
        <taxon>Eukaryota</taxon>
        <taxon>Fungi</taxon>
        <taxon>Dikarya</taxon>
        <taxon>Basidiomycota</taxon>
        <taxon>Agaricomycotina</taxon>
        <taxon>Agaricomycetes</taxon>
        <taxon>Agaricomycetidae</taxon>
        <taxon>Agaricales</taxon>
        <taxon>Agaricineae</taxon>
        <taxon>Psathyrellaceae</taxon>
        <taxon>Coprinellus</taxon>
    </lineage>
</organism>
<dbReference type="Gene3D" id="3.40.50.1820">
    <property type="entry name" value="alpha/beta hydrolase"/>
    <property type="match status" value="1"/>
</dbReference>
<dbReference type="GO" id="GO:0005743">
    <property type="term" value="C:mitochondrial inner membrane"/>
    <property type="evidence" value="ECO:0007669"/>
    <property type="project" value="TreeGrafter"/>
</dbReference>
<protein>
    <submittedName>
        <fullName evidence="4">Abhydrolase domain-containing protein 4</fullName>
    </submittedName>
</protein>
<dbReference type="STRING" id="71717.A0A4Y7TPF0"/>
<feature type="compositionally biased region" description="Basic and acidic residues" evidence="2">
    <location>
        <begin position="241"/>
        <end position="265"/>
    </location>
</feature>
<dbReference type="InterPro" id="IPR000073">
    <property type="entry name" value="AB_hydrolase_1"/>
</dbReference>
<feature type="domain" description="AB hydrolase-1" evidence="3">
    <location>
        <begin position="116"/>
        <end position="433"/>
    </location>
</feature>
<keyword evidence="4" id="KW-0378">Hydrolase</keyword>
<sequence>MRSSSCSPSSVPSSPSVSTLTSLPPPAPQIPSAFRQSLRSWWSNVGQKQAQISEQRILLRLPYFSKYSKPPSTTPEAPLTVTSSLVPLSKPKHYLNTLAISSTDPDTAPSAAPPAVLLHGYGAGLGFFFRNIPSLGWWAEQRRTSVYALDWLGMGRSARVPFTVKAKRDDVSARVHEAESFFIDSLEEWREAMGLERMTLIGHSLGAYLSVAYALRHPERVSKLILLSPAGVPRGPNYTEISREMTDHGADPEGEHHSHPDRDSSNAEPATGKRLAGMRSGQKKHSHQAEPQSFGRKVFTYLWEEGWSPFQVVRSTLFWGPMLVGKYSSRRFQGLDEEETRDLHDYILNITMAKGSGEYCISHLLEPGAHARMPLVDRVGALKIPITFVYGDHDWMDPLGGMQSVEALRQAGNGEGKMYIVNNAGHHLYLDNPDAVNALLLKELDKQHQSYSHLRNDSDSTDSSSEHSSPDGYNAFYS</sequence>
<reference evidence="4 5" key="1">
    <citation type="journal article" date="2019" name="Nat. Ecol. Evol.">
        <title>Megaphylogeny resolves global patterns of mushroom evolution.</title>
        <authorList>
            <person name="Varga T."/>
            <person name="Krizsan K."/>
            <person name="Foldi C."/>
            <person name="Dima B."/>
            <person name="Sanchez-Garcia M."/>
            <person name="Sanchez-Ramirez S."/>
            <person name="Szollosi G.J."/>
            <person name="Szarkandi J.G."/>
            <person name="Papp V."/>
            <person name="Albert L."/>
            <person name="Andreopoulos W."/>
            <person name="Angelini C."/>
            <person name="Antonin V."/>
            <person name="Barry K.W."/>
            <person name="Bougher N.L."/>
            <person name="Buchanan P."/>
            <person name="Buyck B."/>
            <person name="Bense V."/>
            <person name="Catcheside P."/>
            <person name="Chovatia M."/>
            <person name="Cooper J."/>
            <person name="Damon W."/>
            <person name="Desjardin D."/>
            <person name="Finy P."/>
            <person name="Geml J."/>
            <person name="Haridas S."/>
            <person name="Hughes K."/>
            <person name="Justo A."/>
            <person name="Karasinski D."/>
            <person name="Kautmanova I."/>
            <person name="Kiss B."/>
            <person name="Kocsube S."/>
            <person name="Kotiranta H."/>
            <person name="LaButti K.M."/>
            <person name="Lechner B.E."/>
            <person name="Liimatainen K."/>
            <person name="Lipzen A."/>
            <person name="Lukacs Z."/>
            <person name="Mihaltcheva S."/>
            <person name="Morgado L.N."/>
            <person name="Niskanen T."/>
            <person name="Noordeloos M.E."/>
            <person name="Ohm R.A."/>
            <person name="Ortiz-Santana B."/>
            <person name="Ovrebo C."/>
            <person name="Racz N."/>
            <person name="Riley R."/>
            <person name="Savchenko A."/>
            <person name="Shiryaev A."/>
            <person name="Soop K."/>
            <person name="Spirin V."/>
            <person name="Szebenyi C."/>
            <person name="Tomsovsky M."/>
            <person name="Tulloss R.E."/>
            <person name="Uehling J."/>
            <person name="Grigoriev I.V."/>
            <person name="Vagvolgyi C."/>
            <person name="Papp T."/>
            <person name="Martin F.M."/>
            <person name="Miettinen O."/>
            <person name="Hibbett D.S."/>
            <person name="Nagy L.G."/>
        </authorList>
    </citation>
    <scope>NUCLEOTIDE SEQUENCE [LARGE SCALE GENOMIC DNA]</scope>
    <source>
        <strain evidence="4 5">FP101781</strain>
    </source>
</reference>
<name>A0A4Y7TPF0_COPMI</name>
<accession>A0A4Y7TPF0</accession>
<dbReference type="Proteomes" id="UP000298030">
    <property type="component" value="Unassembled WGS sequence"/>
</dbReference>
<dbReference type="GO" id="GO:0004623">
    <property type="term" value="F:phospholipase A2 activity"/>
    <property type="evidence" value="ECO:0007669"/>
    <property type="project" value="TreeGrafter"/>
</dbReference>
<proteinExistence type="inferred from homology"/>
<comment type="similarity">
    <text evidence="1">Belongs to the peptidase S33 family. ABHD4/ABHD5 subfamily.</text>
</comment>
<dbReference type="Pfam" id="PF00561">
    <property type="entry name" value="Abhydrolase_1"/>
    <property type="match status" value="1"/>
</dbReference>
<evidence type="ECO:0000313" key="4">
    <source>
        <dbReference type="EMBL" id="TEB35399.1"/>
    </source>
</evidence>
<dbReference type="PANTHER" id="PTHR42886:SF29">
    <property type="entry name" value="PUMMELIG, ISOFORM A"/>
    <property type="match status" value="1"/>
</dbReference>
<gene>
    <name evidence="4" type="ORF">FA13DRAFT_1728211</name>
</gene>
<dbReference type="EMBL" id="QPFP01000007">
    <property type="protein sequence ID" value="TEB35399.1"/>
    <property type="molecule type" value="Genomic_DNA"/>
</dbReference>
<evidence type="ECO:0000256" key="1">
    <source>
        <dbReference type="ARBA" id="ARBA00038097"/>
    </source>
</evidence>
<dbReference type="GO" id="GO:0042171">
    <property type="term" value="F:lysophosphatidic acid acyltransferase activity"/>
    <property type="evidence" value="ECO:0007669"/>
    <property type="project" value="TreeGrafter"/>
</dbReference>
<dbReference type="GO" id="GO:0006654">
    <property type="term" value="P:phosphatidic acid biosynthetic process"/>
    <property type="evidence" value="ECO:0007669"/>
    <property type="project" value="TreeGrafter"/>
</dbReference>
<feature type="region of interest" description="Disordered" evidence="2">
    <location>
        <begin position="1"/>
        <end position="29"/>
    </location>
</feature>
<keyword evidence="5" id="KW-1185">Reference proteome</keyword>
<evidence type="ECO:0000256" key="2">
    <source>
        <dbReference type="SAM" id="MobiDB-lite"/>
    </source>
</evidence>
<dbReference type="GO" id="GO:0055088">
    <property type="term" value="P:lipid homeostasis"/>
    <property type="evidence" value="ECO:0007669"/>
    <property type="project" value="TreeGrafter"/>
</dbReference>
<dbReference type="AlphaFoldDB" id="A0A4Y7TPF0"/>
<feature type="region of interest" description="Disordered" evidence="2">
    <location>
        <begin position="450"/>
        <end position="478"/>
    </location>
</feature>
<dbReference type="SUPFAM" id="SSF53474">
    <property type="entry name" value="alpha/beta-Hydrolases"/>
    <property type="match status" value="1"/>
</dbReference>
<feature type="compositionally biased region" description="Low complexity" evidence="2">
    <location>
        <begin position="1"/>
        <end position="22"/>
    </location>
</feature>
<dbReference type="PANTHER" id="PTHR42886">
    <property type="entry name" value="RE40534P-RELATED"/>
    <property type="match status" value="1"/>
</dbReference>
<dbReference type="InterPro" id="IPR029058">
    <property type="entry name" value="AB_hydrolase_fold"/>
</dbReference>
<comment type="caution">
    <text evidence="4">The sequence shown here is derived from an EMBL/GenBank/DDBJ whole genome shotgun (WGS) entry which is preliminary data.</text>
</comment>
<dbReference type="GO" id="GO:0035965">
    <property type="term" value="P:cardiolipin acyl-chain remodeling"/>
    <property type="evidence" value="ECO:0007669"/>
    <property type="project" value="TreeGrafter"/>
</dbReference>
<evidence type="ECO:0000313" key="5">
    <source>
        <dbReference type="Proteomes" id="UP000298030"/>
    </source>
</evidence>
<feature type="region of interest" description="Disordered" evidence="2">
    <location>
        <begin position="237"/>
        <end position="291"/>
    </location>
</feature>
<dbReference type="OrthoDB" id="7457040at2759"/>
<evidence type="ECO:0000259" key="3">
    <source>
        <dbReference type="Pfam" id="PF00561"/>
    </source>
</evidence>
<feature type="compositionally biased region" description="Basic and acidic residues" evidence="2">
    <location>
        <begin position="450"/>
        <end position="469"/>
    </location>
</feature>